<protein>
    <submittedName>
        <fullName evidence="2 3">NAD-dependent DNA ligase</fullName>
    </submittedName>
</protein>
<accession>A0A084VGY1</accession>
<dbReference type="EnsemblMetazoa" id="ASIC004439-RA">
    <property type="protein sequence ID" value="ASIC004439-PA"/>
    <property type="gene ID" value="ASIC004439"/>
</dbReference>
<dbReference type="EMBL" id="ATLV01013115">
    <property type="status" value="NOT_ANNOTATED_CDS"/>
    <property type="molecule type" value="Genomic_DNA"/>
</dbReference>
<keyword evidence="4" id="KW-1185">Reference proteome</keyword>
<reference evidence="3" key="2">
    <citation type="submission" date="2020-05" db="UniProtKB">
        <authorList>
            <consortium name="EnsemblMetazoa"/>
        </authorList>
    </citation>
    <scope>IDENTIFICATION</scope>
</reference>
<keyword evidence="2" id="KW-0436">Ligase</keyword>
<feature type="region of interest" description="Disordered" evidence="1">
    <location>
        <begin position="62"/>
        <end position="99"/>
    </location>
</feature>
<sequence>MIPGLGSSAPGFGSGFQLTLMNHPMVGKGREKTTRGARSGEGFRAHSLMSNRRCSKFCCRTSNGKVQPDGSHRRGLTRAQPNRKTGESGALTVFSNPRHSPVATGSSLDLIMICARGGKVSLPMNAKNRSR</sequence>
<reference evidence="2 4" key="1">
    <citation type="journal article" date="2014" name="BMC Genomics">
        <title>Genome sequence of Anopheles sinensis provides insight into genetics basis of mosquito competence for malaria parasites.</title>
        <authorList>
            <person name="Zhou D."/>
            <person name="Zhang D."/>
            <person name="Ding G."/>
            <person name="Shi L."/>
            <person name="Hou Q."/>
            <person name="Ye Y."/>
            <person name="Xu Y."/>
            <person name="Zhou H."/>
            <person name="Xiong C."/>
            <person name="Li S."/>
            <person name="Yu J."/>
            <person name="Hong S."/>
            <person name="Yu X."/>
            <person name="Zou P."/>
            <person name="Chen C."/>
            <person name="Chang X."/>
            <person name="Wang W."/>
            <person name="Lv Y."/>
            <person name="Sun Y."/>
            <person name="Ma L."/>
            <person name="Shen B."/>
            <person name="Zhu C."/>
        </authorList>
    </citation>
    <scope>NUCLEOTIDE SEQUENCE [LARGE SCALE GENOMIC DNA]</scope>
</reference>
<evidence type="ECO:0000313" key="2">
    <source>
        <dbReference type="EMBL" id="KFB37225.1"/>
    </source>
</evidence>
<gene>
    <name evidence="2" type="ORF">ZHAS_00004439</name>
</gene>
<evidence type="ECO:0000313" key="4">
    <source>
        <dbReference type="Proteomes" id="UP000030765"/>
    </source>
</evidence>
<dbReference type="AlphaFoldDB" id="A0A084VGY1"/>
<proteinExistence type="predicted"/>
<evidence type="ECO:0000313" key="3">
    <source>
        <dbReference type="EnsemblMetazoa" id="ASIC004439-PA"/>
    </source>
</evidence>
<dbReference type="Proteomes" id="UP000030765">
    <property type="component" value="Unassembled WGS sequence"/>
</dbReference>
<organism evidence="2">
    <name type="scientific">Anopheles sinensis</name>
    <name type="common">Mosquito</name>
    <dbReference type="NCBI Taxonomy" id="74873"/>
    <lineage>
        <taxon>Eukaryota</taxon>
        <taxon>Metazoa</taxon>
        <taxon>Ecdysozoa</taxon>
        <taxon>Arthropoda</taxon>
        <taxon>Hexapoda</taxon>
        <taxon>Insecta</taxon>
        <taxon>Pterygota</taxon>
        <taxon>Neoptera</taxon>
        <taxon>Endopterygota</taxon>
        <taxon>Diptera</taxon>
        <taxon>Nematocera</taxon>
        <taxon>Culicoidea</taxon>
        <taxon>Culicidae</taxon>
        <taxon>Anophelinae</taxon>
        <taxon>Anopheles</taxon>
    </lineage>
</organism>
<evidence type="ECO:0000256" key="1">
    <source>
        <dbReference type="SAM" id="MobiDB-lite"/>
    </source>
</evidence>
<name>A0A084VGY1_ANOSI</name>
<dbReference type="EMBL" id="KE524840">
    <property type="protein sequence ID" value="KFB37225.1"/>
    <property type="molecule type" value="Genomic_DNA"/>
</dbReference>
<dbReference type="GO" id="GO:0016874">
    <property type="term" value="F:ligase activity"/>
    <property type="evidence" value="ECO:0007669"/>
    <property type="project" value="UniProtKB-KW"/>
</dbReference>
<dbReference type="VEuPathDB" id="VectorBase:ASIC004439"/>